<reference evidence="3 4" key="1">
    <citation type="submission" date="2015-09" db="EMBL/GenBank/DDBJ databases">
        <title>Draft Genome Sequence of Pseudoalteromonas lipolytica UCD-48B.</title>
        <authorList>
            <person name="Krusor M."/>
            <person name="Coil D.A."/>
            <person name="Lang J.M."/>
            <person name="Eisen J.A."/>
            <person name="Alexiev A."/>
        </authorList>
    </citation>
    <scope>NUCLEOTIDE SEQUENCE [LARGE SCALE GENOMIC DNA]</scope>
    <source>
        <strain evidence="3 4">UCD-48B</strain>
    </source>
</reference>
<dbReference type="InterPro" id="IPR011992">
    <property type="entry name" value="EF-hand-dom_pair"/>
</dbReference>
<dbReference type="RefSeq" id="WP_054552967.1">
    <property type="nucleotide sequence ID" value="NZ_LJTC01000006.1"/>
</dbReference>
<dbReference type="InterPro" id="IPR018247">
    <property type="entry name" value="EF_Hand_1_Ca_BS"/>
</dbReference>
<protein>
    <submittedName>
        <fullName evidence="3">Calcium-binding protein</fullName>
    </submittedName>
</protein>
<dbReference type="PROSITE" id="PS50222">
    <property type="entry name" value="EF_HAND_2"/>
    <property type="match status" value="2"/>
</dbReference>
<dbReference type="PROSITE" id="PS00018">
    <property type="entry name" value="EF_HAND_1"/>
    <property type="match status" value="1"/>
</dbReference>
<organism evidence="3 4">
    <name type="scientific">Pseudoalteromonas lipolytica</name>
    <dbReference type="NCBI Taxonomy" id="570156"/>
    <lineage>
        <taxon>Bacteria</taxon>
        <taxon>Pseudomonadati</taxon>
        <taxon>Pseudomonadota</taxon>
        <taxon>Gammaproteobacteria</taxon>
        <taxon>Alteromonadales</taxon>
        <taxon>Pseudoalteromonadaceae</taxon>
        <taxon>Pseudoalteromonas</taxon>
    </lineage>
</organism>
<sequence length="173" mass="19147">MKKLTLASTILAALSLSACSASNSLAKIDSDFGSLDNDNDGYISKVEADDDAIWEHFSNIDTNMDEQISRTEFNAYMQLNTGKVAADSEVSESAFKAEIAKFDPIENDFKSLDNDKNGYVSIEEADDDDIANHFGYMDSNKDKRVSRTEFVNYISKYGSDVAEDDALEMVKNS</sequence>
<dbReference type="EMBL" id="LJTC01000006">
    <property type="protein sequence ID" value="KPM83511.1"/>
    <property type="molecule type" value="Genomic_DNA"/>
</dbReference>
<feature type="signal peptide" evidence="1">
    <location>
        <begin position="1"/>
        <end position="26"/>
    </location>
</feature>
<feature type="chain" id="PRO_5006138349" evidence="1">
    <location>
        <begin position="27"/>
        <end position="173"/>
    </location>
</feature>
<dbReference type="PATRIC" id="fig|570156.3.peg.3176"/>
<name>A0A0P7E7K1_9GAMM</name>
<evidence type="ECO:0000313" key="3">
    <source>
        <dbReference type="EMBL" id="KPM83511.1"/>
    </source>
</evidence>
<accession>A0A0P7E7K1</accession>
<feature type="domain" description="EF-hand" evidence="2">
    <location>
        <begin position="125"/>
        <end position="160"/>
    </location>
</feature>
<dbReference type="Gene3D" id="1.10.238.10">
    <property type="entry name" value="EF-hand"/>
    <property type="match status" value="2"/>
</dbReference>
<dbReference type="InterPro" id="IPR002048">
    <property type="entry name" value="EF_hand_dom"/>
</dbReference>
<dbReference type="Pfam" id="PF13202">
    <property type="entry name" value="EF-hand_5"/>
    <property type="match status" value="1"/>
</dbReference>
<dbReference type="STRING" id="570156.AOG27_10435"/>
<dbReference type="OrthoDB" id="6314640at2"/>
<evidence type="ECO:0000256" key="1">
    <source>
        <dbReference type="SAM" id="SignalP"/>
    </source>
</evidence>
<gene>
    <name evidence="3" type="ORF">AOG27_10435</name>
</gene>
<dbReference type="SUPFAM" id="SSF47473">
    <property type="entry name" value="EF-hand"/>
    <property type="match status" value="1"/>
</dbReference>
<dbReference type="AlphaFoldDB" id="A0A0P7E7K1"/>
<keyword evidence="1" id="KW-0732">Signal</keyword>
<dbReference type="PROSITE" id="PS51257">
    <property type="entry name" value="PROKAR_LIPOPROTEIN"/>
    <property type="match status" value="1"/>
</dbReference>
<evidence type="ECO:0000313" key="4">
    <source>
        <dbReference type="Proteomes" id="UP000050378"/>
    </source>
</evidence>
<dbReference type="Proteomes" id="UP000050378">
    <property type="component" value="Unassembled WGS sequence"/>
</dbReference>
<comment type="caution">
    <text evidence="3">The sequence shown here is derived from an EMBL/GenBank/DDBJ whole genome shotgun (WGS) entry which is preliminary data.</text>
</comment>
<proteinExistence type="predicted"/>
<dbReference type="GO" id="GO:0005509">
    <property type="term" value="F:calcium ion binding"/>
    <property type="evidence" value="ECO:0007669"/>
    <property type="project" value="InterPro"/>
</dbReference>
<feature type="domain" description="EF-hand" evidence="2">
    <location>
        <begin position="48"/>
        <end position="83"/>
    </location>
</feature>
<evidence type="ECO:0000259" key="2">
    <source>
        <dbReference type="PROSITE" id="PS50222"/>
    </source>
</evidence>